<keyword evidence="4" id="KW-1185">Reference proteome</keyword>
<feature type="transmembrane region" description="Helical" evidence="2">
    <location>
        <begin position="88"/>
        <end position="110"/>
    </location>
</feature>
<dbReference type="eggNOG" id="ENOG502SQ7E">
    <property type="taxonomic scope" value="Eukaryota"/>
</dbReference>
<dbReference type="STRING" id="675120.N1PBR9"/>
<evidence type="ECO:0000313" key="4">
    <source>
        <dbReference type="Proteomes" id="UP000016933"/>
    </source>
</evidence>
<feature type="transmembrane region" description="Helical" evidence="2">
    <location>
        <begin position="254"/>
        <end position="273"/>
    </location>
</feature>
<dbReference type="Proteomes" id="UP000016933">
    <property type="component" value="Unassembled WGS sequence"/>
</dbReference>
<dbReference type="HOGENOM" id="CLU_034859_1_0_1"/>
<evidence type="ECO:0008006" key="5">
    <source>
        <dbReference type="Google" id="ProtNLM"/>
    </source>
</evidence>
<organism evidence="3 4">
    <name type="scientific">Dothistroma septosporum (strain NZE10 / CBS 128990)</name>
    <name type="common">Red band needle blight fungus</name>
    <name type="synonym">Mycosphaerella pini</name>
    <dbReference type="NCBI Taxonomy" id="675120"/>
    <lineage>
        <taxon>Eukaryota</taxon>
        <taxon>Fungi</taxon>
        <taxon>Dikarya</taxon>
        <taxon>Ascomycota</taxon>
        <taxon>Pezizomycotina</taxon>
        <taxon>Dothideomycetes</taxon>
        <taxon>Dothideomycetidae</taxon>
        <taxon>Mycosphaerellales</taxon>
        <taxon>Mycosphaerellaceae</taxon>
        <taxon>Dothistroma</taxon>
    </lineage>
</organism>
<keyword evidence="2" id="KW-0472">Membrane</keyword>
<name>N1PBR9_DOTSN</name>
<feature type="transmembrane region" description="Helical" evidence="2">
    <location>
        <begin position="161"/>
        <end position="182"/>
    </location>
</feature>
<reference evidence="3 4" key="2">
    <citation type="journal article" date="2012" name="PLoS Pathog.">
        <title>Diverse lifestyles and strategies of plant pathogenesis encoded in the genomes of eighteen Dothideomycetes fungi.</title>
        <authorList>
            <person name="Ohm R.A."/>
            <person name="Feau N."/>
            <person name="Henrissat B."/>
            <person name="Schoch C.L."/>
            <person name="Horwitz B.A."/>
            <person name="Barry K.W."/>
            <person name="Condon B.J."/>
            <person name="Copeland A.C."/>
            <person name="Dhillon B."/>
            <person name="Glaser F."/>
            <person name="Hesse C.N."/>
            <person name="Kosti I."/>
            <person name="LaButti K."/>
            <person name="Lindquist E.A."/>
            <person name="Lucas S."/>
            <person name="Salamov A.A."/>
            <person name="Bradshaw R.E."/>
            <person name="Ciuffetti L."/>
            <person name="Hamelin R.C."/>
            <person name="Kema G.H.J."/>
            <person name="Lawrence C."/>
            <person name="Scott J.A."/>
            <person name="Spatafora J.W."/>
            <person name="Turgeon B.G."/>
            <person name="de Wit P.J.G.M."/>
            <person name="Zhong S."/>
            <person name="Goodwin S.B."/>
            <person name="Grigoriev I.V."/>
        </authorList>
    </citation>
    <scope>NUCLEOTIDE SEQUENCE [LARGE SCALE GENOMIC DNA]</scope>
    <source>
        <strain evidence="4">NZE10 / CBS 128990</strain>
    </source>
</reference>
<feature type="transmembrane region" description="Helical" evidence="2">
    <location>
        <begin position="279"/>
        <end position="297"/>
    </location>
</feature>
<keyword evidence="2" id="KW-1133">Transmembrane helix</keyword>
<sequence>MADNDPAGASARSTTTKMHSDVHIEKQAGDEGSTLRDSSVYHVDDHQPIGDSPVPKYRNSLLAVIGYLDLTNALDFPANVWNQVPVPLFAKVLMGIGGGIAILSTAFAFWDMVRAWRNNTFLRGERAHLKRKRRSRVITLVEQAWLGINERELGWEVLDSWLLDAFLAVAGILVGTGCVMAIRGNLHPVFLASNILSGYLGNSFYALYAVINTAWCFFMWRRAHACEGAVKRAEREVGAKMMTALKKHAMRHKMYAIGNGATILVSGVGSEISSTKWQGYVVLIPCVLGSIFCNYFWRYHLGYDRDSFQHRYSNDNIDVSRRLQELIEVHEALMHGSAAYVDCYSFTITY</sequence>
<accession>N1PBR9</accession>
<reference evidence="4" key="1">
    <citation type="journal article" date="2012" name="PLoS Genet.">
        <title>The genomes of the fungal plant pathogens Cladosporium fulvum and Dothistroma septosporum reveal adaptation to different hosts and lifestyles but also signatures of common ancestry.</title>
        <authorList>
            <person name="de Wit P.J.G.M."/>
            <person name="van der Burgt A."/>
            <person name="Oekmen B."/>
            <person name="Stergiopoulos I."/>
            <person name="Abd-Elsalam K.A."/>
            <person name="Aerts A.L."/>
            <person name="Bahkali A.H."/>
            <person name="Beenen H.G."/>
            <person name="Chettri P."/>
            <person name="Cox M.P."/>
            <person name="Datema E."/>
            <person name="de Vries R.P."/>
            <person name="Dhillon B."/>
            <person name="Ganley A.R."/>
            <person name="Griffiths S.A."/>
            <person name="Guo Y."/>
            <person name="Hamelin R.C."/>
            <person name="Henrissat B."/>
            <person name="Kabir M.S."/>
            <person name="Jashni M.K."/>
            <person name="Kema G."/>
            <person name="Klaubauf S."/>
            <person name="Lapidus A."/>
            <person name="Levasseur A."/>
            <person name="Lindquist E."/>
            <person name="Mehrabi R."/>
            <person name="Ohm R.A."/>
            <person name="Owen T.J."/>
            <person name="Salamov A."/>
            <person name="Schwelm A."/>
            <person name="Schijlen E."/>
            <person name="Sun H."/>
            <person name="van den Burg H.A."/>
            <person name="van Ham R.C.H.J."/>
            <person name="Zhang S."/>
            <person name="Goodwin S.B."/>
            <person name="Grigoriev I.V."/>
            <person name="Collemare J."/>
            <person name="Bradshaw R.E."/>
        </authorList>
    </citation>
    <scope>NUCLEOTIDE SEQUENCE [LARGE SCALE GENOMIC DNA]</scope>
    <source>
        <strain evidence="4">NZE10 / CBS 128990</strain>
    </source>
</reference>
<feature type="compositionally biased region" description="Basic and acidic residues" evidence="1">
    <location>
        <begin position="18"/>
        <end position="29"/>
    </location>
</feature>
<feature type="region of interest" description="Disordered" evidence="1">
    <location>
        <begin position="1"/>
        <end position="36"/>
    </location>
</feature>
<dbReference type="OrthoDB" id="5089392at2759"/>
<protein>
    <recommendedName>
        <fullName evidence="5">Transmembrane protein</fullName>
    </recommendedName>
</protein>
<dbReference type="OMA" id="FAFWDMV"/>
<dbReference type="AlphaFoldDB" id="N1PBR9"/>
<gene>
    <name evidence="3" type="ORF">DOTSEDRAFT_39417</name>
</gene>
<dbReference type="EMBL" id="KB446547">
    <property type="protein sequence ID" value="EME38406.1"/>
    <property type="molecule type" value="Genomic_DNA"/>
</dbReference>
<evidence type="ECO:0000256" key="2">
    <source>
        <dbReference type="SAM" id="Phobius"/>
    </source>
</evidence>
<evidence type="ECO:0000256" key="1">
    <source>
        <dbReference type="SAM" id="MobiDB-lite"/>
    </source>
</evidence>
<keyword evidence="2" id="KW-0812">Transmembrane</keyword>
<proteinExistence type="predicted"/>
<feature type="transmembrane region" description="Helical" evidence="2">
    <location>
        <begin position="202"/>
        <end position="220"/>
    </location>
</feature>
<evidence type="ECO:0000313" key="3">
    <source>
        <dbReference type="EMBL" id="EME38406.1"/>
    </source>
</evidence>